<evidence type="ECO:0000313" key="1">
    <source>
        <dbReference type="EMBL" id="PQQ08974.1"/>
    </source>
</evidence>
<organism evidence="1 2">
    <name type="scientific">Prunus yedoensis var. nudiflora</name>
    <dbReference type="NCBI Taxonomy" id="2094558"/>
    <lineage>
        <taxon>Eukaryota</taxon>
        <taxon>Viridiplantae</taxon>
        <taxon>Streptophyta</taxon>
        <taxon>Embryophyta</taxon>
        <taxon>Tracheophyta</taxon>
        <taxon>Spermatophyta</taxon>
        <taxon>Magnoliopsida</taxon>
        <taxon>eudicotyledons</taxon>
        <taxon>Gunneridae</taxon>
        <taxon>Pentapetalae</taxon>
        <taxon>rosids</taxon>
        <taxon>fabids</taxon>
        <taxon>Rosales</taxon>
        <taxon>Rosaceae</taxon>
        <taxon>Amygdaloideae</taxon>
        <taxon>Amygdaleae</taxon>
        <taxon>Prunus</taxon>
    </lineage>
</organism>
<proteinExistence type="predicted"/>
<keyword evidence="2" id="KW-1185">Reference proteome</keyword>
<dbReference type="Proteomes" id="UP000250321">
    <property type="component" value="Unassembled WGS sequence"/>
</dbReference>
<gene>
    <name evidence="1" type="ORF">Pyn_09211</name>
</gene>
<accession>A0A314YV05</accession>
<name>A0A314YV05_PRUYE</name>
<dbReference type="AlphaFoldDB" id="A0A314YV05"/>
<protein>
    <submittedName>
        <fullName evidence="1">Uncharacterized protein</fullName>
    </submittedName>
</protein>
<comment type="caution">
    <text evidence="1">The sequence shown here is derived from an EMBL/GenBank/DDBJ whole genome shotgun (WGS) entry which is preliminary data.</text>
</comment>
<dbReference type="EMBL" id="PJQY01000657">
    <property type="protein sequence ID" value="PQQ08974.1"/>
    <property type="molecule type" value="Genomic_DNA"/>
</dbReference>
<reference evidence="1 2" key="1">
    <citation type="submission" date="2018-02" db="EMBL/GenBank/DDBJ databases">
        <title>Draft genome of wild Prunus yedoensis var. nudiflora.</title>
        <authorList>
            <person name="Baek S."/>
            <person name="Kim J.-H."/>
            <person name="Choi K."/>
            <person name="Kim G.-B."/>
            <person name="Cho A."/>
            <person name="Jang H."/>
            <person name="Shin C.-H."/>
            <person name="Yu H.-J."/>
            <person name="Mun J.-H."/>
        </authorList>
    </citation>
    <scope>NUCLEOTIDE SEQUENCE [LARGE SCALE GENOMIC DNA]</scope>
    <source>
        <strain evidence="2">cv. Jeju island</strain>
        <tissue evidence="1">Leaf</tissue>
    </source>
</reference>
<sequence>MGRIACCTRRQSHMVGWRPGRFTHGFGRDGARFVRRGGSAVRGGLVIDVAGLYPFDLPRTTQRPRPRKDSLLWCVVQGPRVVLLLDRLAQCMPSVNIPSPKCCTFIMQEVITMMHKSH</sequence>
<evidence type="ECO:0000313" key="2">
    <source>
        <dbReference type="Proteomes" id="UP000250321"/>
    </source>
</evidence>